<accession>A0A8K0KBN0</accession>
<evidence type="ECO:0000313" key="1">
    <source>
        <dbReference type="EMBL" id="KAG8232081.1"/>
    </source>
</evidence>
<proteinExistence type="predicted"/>
<sequence length="204" mass="23428">MYGFYVHRVCVDKSPAILAKLLKRRLAAAYLQRATYRHLEWYSKWRLGVNAKKTQAILFTMKTTADDPDPIIVEAEEVPWSSTAIYLGVTLDRRLSLKQHAKANASKARSRGRLIRPLLRSPLLKLQTKTQLYQMTILSMLLYASSAWSGFITRNLWDIIGKTDRTILRTILGDTPQPKDYFRRPIASQGGVLSLPPRGRKKWK</sequence>
<dbReference type="AlphaFoldDB" id="A0A8K0KBN0"/>
<organism evidence="1 2">
    <name type="scientific">Ladona fulva</name>
    <name type="common">Scarce chaser dragonfly</name>
    <name type="synonym">Libellula fulva</name>
    <dbReference type="NCBI Taxonomy" id="123851"/>
    <lineage>
        <taxon>Eukaryota</taxon>
        <taxon>Metazoa</taxon>
        <taxon>Ecdysozoa</taxon>
        <taxon>Arthropoda</taxon>
        <taxon>Hexapoda</taxon>
        <taxon>Insecta</taxon>
        <taxon>Pterygota</taxon>
        <taxon>Palaeoptera</taxon>
        <taxon>Odonata</taxon>
        <taxon>Epiprocta</taxon>
        <taxon>Anisoptera</taxon>
        <taxon>Libelluloidea</taxon>
        <taxon>Libellulidae</taxon>
        <taxon>Ladona</taxon>
    </lineage>
</organism>
<comment type="caution">
    <text evidence="1">The sequence shown here is derived from an EMBL/GenBank/DDBJ whole genome shotgun (WGS) entry which is preliminary data.</text>
</comment>
<reference evidence="1" key="2">
    <citation type="submission" date="2017-10" db="EMBL/GenBank/DDBJ databases">
        <title>Ladona fulva Genome sequencing and assembly.</title>
        <authorList>
            <person name="Murali S."/>
            <person name="Richards S."/>
            <person name="Bandaranaike D."/>
            <person name="Bellair M."/>
            <person name="Blankenburg K."/>
            <person name="Chao H."/>
            <person name="Dinh H."/>
            <person name="Doddapaneni H."/>
            <person name="Dugan-Rocha S."/>
            <person name="Elkadiri S."/>
            <person name="Gnanaolivu R."/>
            <person name="Hernandez B."/>
            <person name="Skinner E."/>
            <person name="Javaid M."/>
            <person name="Lee S."/>
            <person name="Li M."/>
            <person name="Ming W."/>
            <person name="Munidasa M."/>
            <person name="Muniz J."/>
            <person name="Nguyen L."/>
            <person name="Hughes D."/>
            <person name="Osuji N."/>
            <person name="Pu L.-L."/>
            <person name="Puazo M."/>
            <person name="Qu C."/>
            <person name="Quiroz J."/>
            <person name="Raj R."/>
            <person name="Weissenberger G."/>
            <person name="Xin Y."/>
            <person name="Zou X."/>
            <person name="Han Y."/>
            <person name="Worley K."/>
            <person name="Muzny D."/>
            <person name="Gibbs R."/>
        </authorList>
    </citation>
    <scope>NUCLEOTIDE SEQUENCE</scope>
    <source>
        <strain evidence="1">Sampled in the wild</strain>
    </source>
</reference>
<dbReference type="EMBL" id="KZ308592">
    <property type="protein sequence ID" value="KAG8232081.1"/>
    <property type="molecule type" value="Genomic_DNA"/>
</dbReference>
<name>A0A8K0KBN0_LADFU</name>
<protein>
    <recommendedName>
        <fullName evidence="3">Reverse transcriptase</fullName>
    </recommendedName>
</protein>
<evidence type="ECO:0008006" key="3">
    <source>
        <dbReference type="Google" id="ProtNLM"/>
    </source>
</evidence>
<dbReference type="Proteomes" id="UP000792457">
    <property type="component" value="Unassembled WGS sequence"/>
</dbReference>
<reference evidence="1" key="1">
    <citation type="submission" date="2013-04" db="EMBL/GenBank/DDBJ databases">
        <authorList>
            <person name="Qu J."/>
            <person name="Murali S.C."/>
            <person name="Bandaranaike D."/>
            <person name="Bellair M."/>
            <person name="Blankenburg K."/>
            <person name="Chao H."/>
            <person name="Dinh H."/>
            <person name="Doddapaneni H."/>
            <person name="Downs B."/>
            <person name="Dugan-Rocha S."/>
            <person name="Elkadiri S."/>
            <person name="Gnanaolivu R.D."/>
            <person name="Hernandez B."/>
            <person name="Javaid M."/>
            <person name="Jayaseelan J.C."/>
            <person name="Lee S."/>
            <person name="Li M."/>
            <person name="Ming W."/>
            <person name="Munidasa M."/>
            <person name="Muniz J."/>
            <person name="Nguyen L."/>
            <person name="Ongeri F."/>
            <person name="Osuji N."/>
            <person name="Pu L.-L."/>
            <person name="Puazo M."/>
            <person name="Qu C."/>
            <person name="Quiroz J."/>
            <person name="Raj R."/>
            <person name="Weissenberger G."/>
            <person name="Xin Y."/>
            <person name="Zou X."/>
            <person name="Han Y."/>
            <person name="Richards S."/>
            <person name="Worley K."/>
            <person name="Muzny D."/>
            <person name="Gibbs R."/>
        </authorList>
    </citation>
    <scope>NUCLEOTIDE SEQUENCE</scope>
    <source>
        <strain evidence="1">Sampled in the wild</strain>
    </source>
</reference>
<keyword evidence="2" id="KW-1185">Reference proteome</keyword>
<gene>
    <name evidence="1" type="ORF">J437_LFUL012439</name>
</gene>
<dbReference type="OrthoDB" id="412981at2759"/>
<evidence type="ECO:0000313" key="2">
    <source>
        <dbReference type="Proteomes" id="UP000792457"/>
    </source>
</evidence>